<dbReference type="InterPro" id="IPR000626">
    <property type="entry name" value="Ubiquitin-like_dom"/>
</dbReference>
<evidence type="ECO:0000256" key="3">
    <source>
        <dbReference type="ARBA" id="ARBA00012485"/>
    </source>
</evidence>
<dbReference type="Gene3D" id="3.30.2160.10">
    <property type="entry name" value="Hect, E3 ligase catalytic domain"/>
    <property type="match status" value="1"/>
</dbReference>
<evidence type="ECO:0000256" key="2">
    <source>
        <dbReference type="ARBA" id="ARBA00004906"/>
    </source>
</evidence>
<evidence type="ECO:0000259" key="8">
    <source>
        <dbReference type="PROSITE" id="PS50237"/>
    </source>
</evidence>
<dbReference type="Pfam" id="PF00632">
    <property type="entry name" value="HECT"/>
    <property type="match status" value="1"/>
</dbReference>
<evidence type="ECO:0000313" key="10">
    <source>
        <dbReference type="Proteomes" id="UP000015453"/>
    </source>
</evidence>
<evidence type="ECO:0000256" key="6">
    <source>
        <dbReference type="PROSITE-ProRule" id="PRU00104"/>
    </source>
</evidence>
<dbReference type="Pfam" id="PF00240">
    <property type="entry name" value="ubiquitin"/>
    <property type="match status" value="1"/>
</dbReference>
<evidence type="ECO:0000259" key="7">
    <source>
        <dbReference type="PROSITE" id="PS50053"/>
    </source>
</evidence>
<keyword evidence="5 6" id="KW-0833">Ubl conjugation pathway</keyword>
<feature type="active site" description="Glycyl thioester intermediate" evidence="6">
    <location>
        <position position="785"/>
    </location>
</feature>
<evidence type="ECO:0000313" key="9">
    <source>
        <dbReference type="EMBL" id="EPS63223.1"/>
    </source>
</evidence>
<name>S8DK09_9LAMI</name>
<sequence length="819" mass="94081">MRKDDFTPAHRSSSAVSLLRSPSSPGGGRTFQFFVRGDYTFVLDADPGDTIESVHLKIYRITRIPLTEQRLIYRGKQLQLEQTLSECEIEKNATLFLVGRLRSTRQPSSYQLVHDIVSMIDDILIGGDGTPQHLYWHHPSKTLKSLLLDYLRMTPKETDKTSEHFEIFNEASVAANLVKLYISSHETDKKIGDEAIEQFICFSKNTLSKGTHKYFIPIILDFCWLLKRVVGIEDKLYCLCRSSLASMVVNFKFTEDNMIRFLDIFPFLVELALDLSKALVLSMESSFCFKVSLPELVTDFSKFATATMDAVSQFKSLEALQVRPIVQPDVDFSIEIGTLGGMFEVLLSKFDDCFERIESRLPFGRISDADNALSGCSQYLTLLKDLNAISKHHSESEELFWKTMKRRKDALCHLVVAHAKRSEDHNWILEHKEVTNFESRKHLAMLMLPEVKDEFEELHEMLIDRGNLLSESFEYIAHAEAKTLRSGLFMEFKNEEATGPGVLREWFLLVCRAIFDPRNALYVSCPNDPRRFSPNPASNVDPLHLEYFKFSGRIVALLLMHKIQIGMVLDRIFVLLLAGGRVELDDIRDVDPRVHTSCRQILSMDPEAVDQDILGLTFEYEFEELGCRKAVELCPDGKNVPVDSRNRGQYVDSLIQHRFVLPIVKQVDEFRQGFTEIMSCVELKKFFRCLDPEDWDSILYGGGDGICVDDWKAHTKYNGFIETDEQISWFWQVVEGMTEEEKRSLLSFWTSIKFLPVEGFRGLGSHLYIYKTSEPEDHLPTSHTCFYRLCFPVYSSGSVMRVRLGFVTQDHVAFSFGTW</sequence>
<keyword evidence="4" id="KW-0808">Transferase</keyword>
<dbReference type="CDD" id="cd00078">
    <property type="entry name" value="HECTc"/>
    <property type="match status" value="1"/>
</dbReference>
<dbReference type="PROSITE" id="PS50237">
    <property type="entry name" value="HECT"/>
    <property type="match status" value="1"/>
</dbReference>
<evidence type="ECO:0000256" key="5">
    <source>
        <dbReference type="ARBA" id="ARBA00022786"/>
    </source>
</evidence>
<dbReference type="SUPFAM" id="SSF56204">
    <property type="entry name" value="Hect, E3 ligase catalytic domain"/>
    <property type="match status" value="1"/>
</dbReference>
<evidence type="ECO:0000256" key="1">
    <source>
        <dbReference type="ARBA" id="ARBA00000885"/>
    </source>
</evidence>
<accession>S8DK09</accession>
<reference evidence="9 10" key="1">
    <citation type="journal article" date="2013" name="BMC Genomics">
        <title>The miniature genome of a carnivorous plant Genlisea aurea contains a low number of genes and short non-coding sequences.</title>
        <authorList>
            <person name="Leushkin E.V."/>
            <person name="Sutormin R.A."/>
            <person name="Nabieva E.R."/>
            <person name="Penin A.A."/>
            <person name="Kondrashov A.S."/>
            <person name="Logacheva M.D."/>
        </authorList>
    </citation>
    <scope>NUCLEOTIDE SEQUENCE [LARGE SCALE GENOMIC DNA]</scope>
</reference>
<dbReference type="PRINTS" id="PR00348">
    <property type="entry name" value="UBIQUITIN"/>
</dbReference>
<gene>
    <name evidence="9" type="ORF">M569_11564</name>
</gene>
<comment type="catalytic activity">
    <reaction evidence="1">
        <text>S-ubiquitinyl-[E2 ubiquitin-conjugating enzyme]-L-cysteine + [acceptor protein]-L-lysine = [E2 ubiquitin-conjugating enzyme]-L-cysteine + N(6)-ubiquitinyl-[acceptor protein]-L-lysine.</text>
        <dbReference type="EC" id="2.3.2.26"/>
    </reaction>
</comment>
<dbReference type="PANTHER" id="PTHR11254:SF424">
    <property type="entry name" value="E3 UBIQUITIN-PROTEIN LIGASE UPL5"/>
    <property type="match status" value="1"/>
</dbReference>
<dbReference type="PANTHER" id="PTHR11254">
    <property type="entry name" value="HECT DOMAIN UBIQUITIN-PROTEIN LIGASE"/>
    <property type="match status" value="1"/>
</dbReference>
<dbReference type="InterPro" id="IPR035983">
    <property type="entry name" value="Hect_E3_ubiquitin_ligase"/>
</dbReference>
<comment type="caution">
    <text evidence="9">The sequence shown here is derived from an EMBL/GenBank/DDBJ whole genome shotgun (WGS) entry which is preliminary data.</text>
</comment>
<proteinExistence type="predicted"/>
<dbReference type="SUPFAM" id="SSF54236">
    <property type="entry name" value="Ubiquitin-like"/>
    <property type="match status" value="1"/>
</dbReference>
<dbReference type="FunFam" id="3.30.2410.10:FF:000020">
    <property type="entry name" value="E3 ubiquitin-protein ligase UPL5"/>
    <property type="match status" value="1"/>
</dbReference>
<dbReference type="SMART" id="SM00119">
    <property type="entry name" value="HECTc"/>
    <property type="match status" value="1"/>
</dbReference>
<dbReference type="AlphaFoldDB" id="S8DK09"/>
<dbReference type="InterPro" id="IPR000569">
    <property type="entry name" value="HECT_dom"/>
</dbReference>
<dbReference type="GO" id="GO:0000209">
    <property type="term" value="P:protein polyubiquitination"/>
    <property type="evidence" value="ECO:0007669"/>
    <property type="project" value="TreeGrafter"/>
</dbReference>
<protein>
    <recommendedName>
        <fullName evidence="3">HECT-type E3 ubiquitin transferase</fullName>
        <ecNumber evidence="3">2.3.2.26</ecNumber>
    </recommendedName>
</protein>
<feature type="domain" description="Ubiquitin-like" evidence="7">
    <location>
        <begin position="31"/>
        <end position="104"/>
    </location>
</feature>
<keyword evidence="10" id="KW-1185">Reference proteome</keyword>
<dbReference type="EC" id="2.3.2.26" evidence="3"/>
<dbReference type="InterPro" id="IPR019956">
    <property type="entry name" value="Ubiquitin_dom"/>
</dbReference>
<dbReference type="GO" id="GO:0061630">
    <property type="term" value="F:ubiquitin protein ligase activity"/>
    <property type="evidence" value="ECO:0007669"/>
    <property type="project" value="UniProtKB-EC"/>
</dbReference>
<dbReference type="GO" id="GO:0005737">
    <property type="term" value="C:cytoplasm"/>
    <property type="evidence" value="ECO:0007669"/>
    <property type="project" value="TreeGrafter"/>
</dbReference>
<dbReference type="Gene3D" id="3.10.20.90">
    <property type="entry name" value="Phosphatidylinositol 3-kinase Catalytic Subunit, Chain A, domain 1"/>
    <property type="match status" value="1"/>
</dbReference>
<dbReference type="InterPro" id="IPR029071">
    <property type="entry name" value="Ubiquitin-like_domsf"/>
</dbReference>
<dbReference type="SMART" id="SM00213">
    <property type="entry name" value="UBQ"/>
    <property type="match status" value="1"/>
</dbReference>
<dbReference type="Gene3D" id="3.90.1750.10">
    <property type="entry name" value="Hect, E3 ligase catalytic domains"/>
    <property type="match status" value="1"/>
</dbReference>
<dbReference type="EMBL" id="AUSU01005624">
    <property type="protein sequence ID" value="EPS63223.1"/>
    <property type="molecule type" value="Genomic_DNA"/>
</dbReference>
<evidence type="ECO:0000256" key="4">
    <source>
        <dbReference type="ARBA" id="ARBA00022679"/>
    </source>
</evidence>
<dbReference type="Gene3D" id="3.30.2410.10">
    <property type="entry name" value="Hect, E3 ligase catalytic domain"/>
    <property type="match status" value="1"/>
</dbReference>
<dbReference type="PROSITE" id="PS50053">
    <property type="entry name" value="UBIQUITIN_2"/>
    <property type="match status" value="1"/>
</dbReference>
<dbReference type="Proteomes" id="UP000015453">
    <property type="component" value="Unassembled WGS sequence"/>
</dbReference>
<feature type="domain" description="HECT" evidence="8">
    <location>
        <begin position="480"/>
        <end position="817"/>
    </location>
</feature>
<dbReference type="InterPro" id="IPR050409">
    <property type="entry name" value="E3_ubiq-protein_ligase"/>
</dbReference>
<comment type="pathway">
    <text evidence="2">Protein modification; protein ubiquitination.</text>
</comment>
<dbReference type="GO" id="GO:0006511">
    <property type="term" value="P:ubiquitin-dependent protein catabolic process"/>
    <property type="evidence" value="ECO:0007669"/>
    <property type="project" value="TreeGrafter"/>
</dbReference>
<organism evidence="9 10">
    <name type="scientific">Genlisea aurea</name>
    <dbReference type="NCBI Taxonomy" id="192259"/>
    <lineage>
        <taxon>Eukaryota</taxon>
        <taxon>Viridiplantae</taxon>
        <taxon>Streptophyta</taxon>
        <taxon>Embryophyta</taxon>
        <taxon>Tracheophyta</taxon>
        <taxon>Spermatophyta</taxon>
        <taxon>Magnoliopsida</taxon>
        <taxon>eudicotyledons</taxon>
        <taxon>Gunneridae</taxon>
        <taxon>Pentapetalae</taxon>
        <taxon>asterids</taxon>
        <taxon>lamiids</taxon>
        <taxon>Lamiales</taxon>
        <taxon>Lentibulariaceae</taxon>
        <taxon>Genlisea</taxon>
    </lineage>
</organism>
<dbReference type="OrthoDB" id="8068875at2759"/>